<evidence type="ECO:0000313" key="1">
    <source>
        <dbReference type="EMBL" id="TFW40889.1"/>
    </source>
</evidence>
<dbReference type="EMBL" id="SPVI01000017">
    <property type="protein sequence ID" value="TFW40889.1"/>
    <property type="molecule type" value="Genomic_DNA"/>
</dbReference>
<organism evidence="1 2">
    <name type="scientific">Pseudomonas fluorescens</name>
    <dbReference type="NCBI Taxonomy" id="294"/>
    <lineage>
        <taxon>Bacteria</taxon>
        <taxon>Pseudomonadati</taxon>
        <taxon>Pseudomonadota</taxon>
        <taxon>Gammaproteobacteria</taxon>
        <taxon>Pseudomonadales</taxon>
        <taxon>Pseudomonadaceae</taxon>
        <taxon>Pseudomonas</taxon>
    </lineage>
</organism>
<comment type="caution">
    <text evidence="1">The sequence shown here is derived from an EMBL/GenBank/DDBJ whole genome shotgun (WGS) entry which is preliminary data.</text>
</comment>
<dbReference type="RefSeq" id="WP_065876827.1">
    <property type="nucleotide sequence ID" value="NZ_SPVI01000017.1"/>
</dbReference>
<name>A0A4Y9TES0_PSEFL</name>
<dbReference type="NCBIfam" id="NF040643">
    <property type="entry name" value="S6_alt_immun"/>
    <property type="match status" value="1"/>
</dbReference>
<reference evidence="1 2" key="1">
    <citation type="submission" date="2019-03" db="EMBL/GenBank/DDBJ databases">
        <title>Biocontrol and xenobiotic degradation properties of endophytic Pseudomonas fluorescens strain BRZ63.</title>
        <authorList>
            <person name="Chlebek D.A."/>
            <person name="Pinski A."/>
            <person name="Zur J.P."/>
            <person name="Michalska J."/>
            <person name="Hupert-Kocurek K.T."/>
        </authorList>
    </citation>
    <scope>NUCLEOTIDE SEQUENCE [LARGE SCALE GENOMIC DNA]</scope>
    <source>
        <strain evidence="1 2">BRZ63</strain>
    </source>
</reference>
<protein>
    <submittedName>
        <fullName evidence="1">Uncharacterized protein</fullName>
    </submittedName>
</protein>
<dbReference type="Proteomes" id="UP000297322">
    <property type="component" value="Unassembled WGS sequence"/>
</dbReference>
<proteinExistence type="predicted"/>
<dbReference type="InterPro" id="IPR049810">
    <property type="entry name" value="S6_alt_immun-like"/>
</dbReference>
<gene>
    <name evidence="1" type="ORF">E4T65_23870</name>
</gene>
<dbReference type="AlphaFoldDB" id="A0A4Y9TES0"/>
<accession>A0A4Y9TES0</accession>
<evidence type="ECO:0000313" key="2">
    <source>
        <dbReference type="Proteomes" id="UP000297322"/>
    </source>
</evidence>
<sequence>MFLEITGFLADANEDDSIKFELEISPEFQQAVMEVLGWKSLAAEADGELPLTENQVQQIALAINEQLPMSLDLFIGVRA</sequence>